<keyword evidence="1" id="KW-0472">Membrane</keyword>
<dbReference type="STRING" id="1280954.HPO_10632"/>
<dbReference type="AlphaFoldDB" id="A0A062VDJ8"/>
<organism evidence="2 3">
    <name type="scientific">Hyphomonas polymorpha PS728</name>
    <dbReference type="NCBI Taxonomy" id="1280954"/>
    <lineage>
        <taxon>Bacteria</taxon>
        <taxon>Pseudomonadati</taxon>
        <taxon>Pseudomonadota</taxon>
        <taxon>Alphaproteobacteria</taxon>
        <taxon>Hyphomonadales</taxon>
        <taxon>Hyphomonadaceae</taxon>
        <taxon>Hyphomonas</taxon>
    </lineage>
</organism>
<feature type="transmembrane region" description="Helical" evidence="1">
    <location>
        <begin position="84"/>
        <end position="105"/>
    </location>
</feature>
<dbReference type="RefSeq" id="WP_157532776.1">
    <property type="nucleotide sequence ID" value="NZ_ARYM01000011.1"/>
</dbReference>
<accession>A0A062VDJ8</accession>
<name>A0A062VDJ8_9PROT</name>
<evidence type="ECO:0000313" key="2">
    <source>
        <dbReference type="EMBL" id="KCZ98354.1"/>
    </source>
</evidence>
<dbReference type="PATRIC" id="fig|1280954.3.peg.2154"/>
<evidence type="ECO:0000313" key="3">
    <source>
        <dbReference type="Proteomes" id="UP000027100"/>
    </source>
</evidence>
<sequence length="184" mass="20153">MGEFPSVEERLLNSGIPREMAAEIAAEVPRSKDAFSAWSGLVLVSALTTFLLAIILIPFVYLAAVWLWGGIRACGSGMLTSAHAIAWLQWFASMMAAVLIQTLWLRRASHKTRMQYVAAHLLRLYLSGAGTGVMSQVIEKNPEYGTADGFFVCVVRDYRRKSLAAWFLAQGVVVAALFLVPLAC</sequence>
<evidence type="ECO:0000256" key="1">
    <source>
        <dbReference type="SAM" id="Phobius"/>
    </source>
</evidence>
<protein>
    <submittedName>
        <fullName evidence="2">Uncharacterized protein</fullName>
    </submittedName>
</protein>
<dbReference type="EMBL" id="ARYM01000011">
    <property type="protein sequence ID" value="KCZ98354.1"/>
    <property type="molecule type" value="Genomic_DNA"/>
</dbReference>
<feature type="transmembrane region" description="Helical" evidence="1">
    <location>
        <begin position="163"/>
        <end position="183"/>
    </location>
</feature>
<gene>
    <name evidence="2" type="ORF">HPO_10632</name>
</gene>
<feature type="transmembrane region" description="Helical" evidence="1">
    <location>
        <begin position="40"/>
        <end position="64"/>
    </location>
</feature>
<keyword evidence="3" id="KW-1185">Reference proteome</keyword>
<proteinExistence type="predicted"/>
<dbReference type="Proteomes" id="UP000027100">
    <property type="component" value="Unassembled WGS sequence"/>
</dbReference>
<keyword evidence="1" id="KW-1133">Transmembrane helix</keyword>
<keyword evidence="1" id="KW-0812">Transmembrane</keyword>
<reference evidence="2 3" key="1">
    <citation type="journal article" date="2014" name="Antonie Van Leeuwenhoek">
        <title>Hyphomonas beringensis sp. nov. and Hyphomonas chukchiensis sp. nov., isolated from surface seawater of the Bering Sea and Chukchi Sea.</title>
        <authorList>
            <person name="Li C."/>
            <person name="Lai Q."/>
            <person name="Li G."/>
            <person name="Dong C."/>
            <person name="Wang J."/>
            <person name="Liao Y."/>
            <person name="Shao Z."/>
        </authorList>
    </citation>
    <scope>NUCLEOTIDE SEQUENCE [LARGE SCALE GENOMIC DNA]</scope>
    <source>
        <strain evidence="2 3">PS728</strain>
    </source>
</reference>
<comment type="caution">
    <text evidence="2">The sequence shown here is derived from an EMBL/GenBank/DDBJ whole genome shotgun (WGS) entry which is preliminary data.</text>
</comment>